<dbReference type="PROSITE" id="PS52016">
    <property type="entry name" value="TONB_DEPENDENT_REC_3"/>
    <property type="match status" value="1"/>
</dbReference>
<dbReference type="Pfam" id="PF07715">
    <property type="entry name" value="Plug"/>
    <property type="match status" value="1"/>
</dbReference>
<dbReference type="KEGG" id="sami:SAMIE_1026840"/>
<evidence type="ECO:0000256" key="14">
    <source>
        <dbReference type="RuleBase" id="RU003357"/>
    </source>
</evidence>
<sequence length="689" mass="75530">MINSSKWGLLVGAAFIGQLVPATASAQAVTDAAASTPNGESGDIIVTARKRNERLIDVPETISAFSESSLQKAGINNIDKLGQAVPNVVLNRRGDSEPNVVIRGIGSFGNVQGVGFYIDDVQNFTDQASRLVDLERVEVLKGPQGTLYGGSSIGGAVKYVTRKPSNELEGRASIAVGEQSTFNVNGSINVPLSDMVAMRVSAYTDKTDGYLKNNITGINNDKSKEQGVRAALRFRPSDDTDINLSVRYSYLNNGGNDYYLTPAANAYRLNSDLDQDIFNHRRVFGTILNIEQTLGDISLTSLTSYTERKNRFRWDLDYSGLDGLTAVQPDPVKTKVFTQELRLQSDNAEGLNWLVGGYYSRVRDRSLVLNLDAAFGVDFGGPFYIPDFHDNTTLEQTYAGFATVNYKAGPFEASVGARVNHNDFFGFNRRIDTGLHVRDTVILPKLTLSYKVDPAVMLYFNASEGYEPGRFTLFNETPLLPYKPEKALNLELGAKGQTEGGLLSYEVAAFYIKNKNRQLETLVIDETGVPNEAIGNVGDARTWGAEFSFTLTPTRGLALSANGGWMKSDFTAGDFDGLRVPYAPRFSGGASIDYTTDLSSTLKLSLRTDIVHNSGFFWNATNSLRQESYDIVGARAAIGAIDDSWEIALRADNLFNEKYHSELQPFDEDNLLARRGQPRLVVATGTVRF</sequence>
<gene>
    <name evidence="18" type="ORF">SAMIE_1026840</name>
</gene>
<evidence type="ECO:0000313" key="18">
    <source>
        <dbReference type="EMBL" id="BBD99183.1"/>
    </source>
</evidence>
<keyword evidence="19" id="KW-1185">Reference proteome</keyword>
<evidence type="ECO:0000256" key="11">
    <source>
        <dbReference type="ARBA" id="ARBA00023237"/>
    </source>
</evidence>
<keyword evidence="18" id="KW-0675">Receptor</keyword>
<feature type="domain" description="TonB-dependent receptor-like beta-barrel" evidence="16">
    <location>
        <begin position="244"/>
        <end position="654"/>
    </location>
</feature>
<keyword evidence="2 12" id="KW-0813">Transport</keyword>
<keyword evidence="9 14" id="KW-0798">TonB box</keyword>
<dbReference type="InterPro" id="IPR000531">
    <property type="entry name" value="Beta-barrel_TonB"/>
</dbReference>
<evidence type="ECO:0000256" key="8">
    <source>
        <dbReference type="ARBA" id="ARBA00023065"/>
    </source>
</evidence>
<keyword evidence="4" id="KW-0410">Iron transport</keyword>
<evidence type="ECO:0000259" key="16">
    <source>
        <dbReference type="Pfam" id="PF00593"/>
    </source>
</evidence>
<reference evidence="18 19" key="1">
    <citation type="submission" date="2018-05" db="EMBL/GenBank/DDBJ databases">
        <title>Complete Genome Sequence of the Nonylphenol-Degrading Bacterium Sphingobium amiense DSM 16289T.</title>
        <authorList>
            <person name="Ootsuka M."/>
            <person name="Nishizawa T."/>
            <person name="Ohta H."/>
        </authorList>
    </citation>
    <scope>NUCLEOTIDE SEQUENCE [LARGE SCALE GENOMIC DNA]</scope>
    <source>
        <strain evidence="18 19">DSM 16289</strain>
    </source>
</reference>
<evidence type="ECO:0000256" key="15">
    <source>
        <dbReference type="SAM" id="SignalP"/>
    </source>
</evidence>
<dbReference type="RefSeq" id="WP_066701963.1">
    <property type="nucleotide sequence ID" value="NZ_AP018664.1"/>
</dbReference>
<accession>A0A494W3J8</accession>
<evidence type="ECO:0000259" key="17">
    <source>
        <dbReference type="Pfam" id="PF07715"/>
    </source>
</evidence>
<dbReference type="GO" id="GO:0006826">
    <property type="term" value="P:iron ion transport"/>
    <property type="evidence" value="ECO:0007669"/>
    <property type="project" value="UniProtKB-KW"/>
</dbReference>
<dbReference type="Proteomes" id="UP000279959">
    <property type="component" value="Chromosome"/>
</dbReference>
<evidence type="ECO:0000256" key="1">
    <source>
        <dbReference type="ARBA" id="ARBA00004571"/>
    </source>
</evidence>
<organism evidence="18 19">
    <name type="scientific">Sphingobium amiense</name>
    <dbReference type="NCBI Taxonomy" id="135719"/>
    <lineage>
        <taxon>Bacteria</taxon>
        <taxon>Pseudomonadati</taxon>
        <taxon>Pseudomonadota</taxon>
        <taxon>Alphaproteobacteria</taxon>
        <taxon>Sphingomonadales</taxon>
        <taxon>Sphingomonadaceae</taxon>
        <taxon>Sphingobium</taxon>
    </lineage>
</organism>
<name>A0A494W3J8_9SPHN</name>
<comment type="subcellular location">
    <subcellularLocation>
        <location evidence="1 12">Cell outer membrane</location>
        <topology evidence="1 12">Multi-pass membrane protein</topology>
    </subcellularLocation>
</comment>
<comment type="similarity">
    <text evidence="12 14">Belongs to the TonB-dependent receptor family.</text>
</comment>
<evidence type="ECO:0000256" key="2">
    <source>
        <dbReference type="ARBA" id="ARBA00022448"/>
    </source>
</evidence>
<dbReference type="InterPro" id="IPR010917">
    <property type="entry name" value="TonB_rcpt_CS"/>
</dbReference>
<keyword evidence="5 12" id="KW-0812">Transmembrane</keyword>
<evidence type="ECO:0000256" key="4">
    <source>
        <dbReference type="ARBA" id="ARBA00022496"/>
    </source>
</evidence>
<dbReference type="GO" id="GO:0009279">
    <property type="term" value="C:cell outer membrane"/>
    <property type="evidence" value="ECO:0007669"/>
    <property type="project" value="UniProtKB-SubCell"/>
</dbReference>
<evidence type="ECO:0000256" key="7">
    <source>
        <dbReference type="ARBA" id="ARBA00023004"/>
    </source>
</evidence>
<feature type="signal peptide" evidence="15">
    <location>
        <begin position="1"/>
        <end position="26"/>
    </location>
</feature>
<dbReference type="Pfam" id="PF00593">
    <property type="entry name" value="TonB_dep_Rec_b-barrel"/>
    <property type="match status" value="1"/>
</dbReference>
<keyword evidence="3 12" id="KW-1134">Transmembrane beta strand</keyword>
<feature type="short sequence motif" description="TonB C-terminal box" evidence="13">
    <location>
        <begin position="672"/>
        <end position="689"/>
    </location>
</feature>
<evidence type="ECO:0000256" key="10">
    <source>
        <dbReference type="ARBA" id="ARBA00023136"/>
    </source>
</evidence>
<dbReference type="AlphaFoldDB" id="A0A494W3J8"/>
<feature type="domain" description="TonB-dependent receptor plug" evidence="17">
    <location>
        <begin position="55"/>
        <end position="156"/>
    </location>
</feature>
<dbReference type="EMBL" id="AP018664">
    <property type="protein sequence ID" value="BBD99183.1"/>
    <property type="molecule type" value="Genomic_DNA"/>
</dbReference>
<keyword evidence="7" id="KW-0408">Iron</keyword>
<evidence type="ECO:0000313" key="19">
    <source>
        <dbReference type="Proteomes" id="UP000279959"/>
    </source>
</evidence>
<feature type="chain" id="PRO_5019823747" evidence="15">
    <location>
        <begin position="27"/>
        <end position="689"/>
    </location>
</feature>
<dbReference type="PANTHER" id="PTHR32552">
    <property type="entry name" value="FERRICHROME IRON RECEPTOR-RELATED"/>
    <property type="match status" value="1"/>
</dbReference>
<dbReference type="InterPro" id="IPR012910">
    <property type="entry name" value="Plug_dom"/>
</dbReference>
<evidence type="ECO:0000256" key="13">
    <source>
        <dbReference type="PROSITE-ProRule" id="PRU10144"/>
    </source>
</evidence>
<dbReference type="PROSITE" id="PS01156">
    <property type="entry name" value="TONB_DEPENDENT_REC_2"/>
    <property type="match status" value="1"/>
</dbReference>
<dbReference type="CDD" id="cd01347">
    <property type="entry name" value="ligand_gated_channel"/>
    <property type="match status" value="1"/>
</dbReference>
<keyword evidence="10 12" id="KW-0472">Membrane</keyword>
<dbReference type="SUPFAM" id="SSF56935">
    <property type="entry name" value="Porins"/>
    <property type="match status" value="1"/>
</dbReference>
<evidence type="ECO:0000256" key="5">
    <source>
        <dbReference type="ARBA" id="ARBA00022692"/>
    </source>
</evidence>
<evidence type="ECO:0000256" key="12">
    <source>
        <dbReference type="PROSITE-ProRule" id="PRU01360"/>
    </source>
</evidence>
<keyword evidence="6 15" id="KW-0732">Signal</keyword>
<dbReference type="InterPro" id="IPR036942">
    <property type="entry name" value="Beta-barrel_TonB_sf"/>
</dbReference>
<dbReference type="PANTHER" id="PTHR32552:SF81">
    <property type="entry name" value="TONB-DEPENDENT OUTER MEMBRANE RECEPTOR"/>
    <property type="match status" value="1"/>
</dbReference>
<protein>
    <submittedName>
        <fullName evidence="18">TonB-dependent receptor</fullName>
    </submittedName>
</protein>
<dbReference type="InterPro" id="IPR039426">
    <property type="entry name" value="TonB-dep_rcpt-like"/>
</dbReference>
<evidence type="ECO:0000256" key="9">
    <source>
        <dbReference type="ARBA" id="ARBA00023077"/>
    </source>
</evidence>
<keyword evidence="8" id="KW-0406">Ion transport</keyword>
<dbReference type="Gene3D" id="2.40.170.20">
    <property type="entry name" value="TonB-dependent receptor, beta-barrel domain"/>
    <property type="match status" value="1"/>
</dbReference>
<keyword evidence="11 12" id="KW-0998">Cell outer membrane</keyword>
<evidence type="ECO:0000256" key="3">
    <source>
        <dbReference type="ARBA" id="ARBA00022452"/>
    </source>
</evidence>
<proteinExistence type="inferred from homology"/>
<evidence type="ECO:0000256" key="6">
    <source>
        <dbReference type="ARBA" id="ARBA00022729"/>
    </source>
</evidence>